<protein>
    <recommendedName>
        <fullName evidence="9">ZIP family metal transporter</fullName>
    </recommendedName>
</protein>
<evidence type="ECO:0000256" key="2">
    <source>
        <dbReference type="ARBA" id="ARBA00022692"/>
    </source>
</evidence>
<keyword evidence="2 5" id="KW-0812">Transmembrane</keyword>
<keyword evidence="8" id="KW-1185">Reference proteome</keyword>
<dbReference type="Proteomes" id="UP000318422">
    <property type="component" value="Unassembled WGS sequence"/>
</dbReference>
<evidence type="ECO:0000313" key="8">
    <source>
        <dbReference type="Proteomes" id="UP000318422"/>
    </source>
</evidence>
<dbReference type="GO" id="GO:0016020">
    <property type="term" value="C:membrane"/>
    <property type="evidence" value="ECO:0007669"/>
    <property type="project" value="UniProtKB-SubCell"/>
</dbReference>
<proteinExistence type="predicted"/>
<feature type="transmembrane region" description="Helical" evidence="5">
    <location>
        <begin position="226"/>
        <end position="243"/>
    </location>
</feature>
<reference evidence="7 8" key="1">
    <citation type="submission" date="2019-06" db="EMBL/GenBank/DDBJ databases">
        <title>Whole genome shotgun sequence of Zoogloea ramigera NBRC 15342.</title>
        <authorList>
            <person name="Hosoyama A."/>
            <person name="Uohara A."/>
            <person name="Ohji S."/>
            <person name="Ichikawa N."/>
        </authorList>
    </citation>
    <scope>NUCLEOTIDE SEQUENCE [LARGE SCALE GENOMIC DNA]</scope>
    <source>
        <strain evidence="7 8">NBRC 15342</strain>
    </source>
</reference>
<dbReference type="EMBL" id="BJNV01000003">
    <property type="protein sequence ID" value="GEC94104.1"/>
    <property type="molecule type" value="Genomic_DNA"/>
</dbReference>
<keyword evidence="4 5" id="KW-0472">Membrane</keyword>
<dbReference type="RefSeq" id="WP_141348869.1">
    <property type="nucleotide sequence ID" value="NZ_BJNV01000003.1"/>
</dbReference>
<name>A0A4Y4CRL4_ZOORA</name>
<organism evidence="7 8">
    <name type="scientific">Zoogloea ramigera</name>
    <dbReference type="NCBI Taxonomy" id="350"/>
    <lineage>
        <taxon>Bacteria</taxon>
        <taxon>Pseudomonadati</taxon>
        <taxon>Pseudomonadota</taxon>
        <taxon>Betaproteobacteria</taxon>
        <taxon>Rhodocyclales</taxon>
        <taxon>Zoogloeaceae</taxon>
        <taxon>Zoogloea</taxon>
    </lineage>
</organism>
<dbReference type="AlphaFoldDB" id="A0A4Y4CRL4"/>
<evidence type="ECO:0000256" key="3">
    <source>
        <dbReference type="ARBA" id="ARBA00022989"/>
    </source>
</evidence>
<feature type="chain" id="PRO_5021452396" description="ZIP family metal transporter" evidence="6">
    <location>
        <begin position="20"/>
        <end position="245"/>
    </location>
</feature>
<keyword evidence="6" id="KW-0732">Signal</keyword>
<dbReference type="InterPro" id="IPR003689">
    <property type="entry name" value="ZIP"/>
</dbReference>
<evidence type="ECO:0000256" key="5">
    <source>
        <dbReference type="SAM" id="Phobius"/>
    </source>
</evidence>
<dbReference type="PANTHER" id="PTHR16950">
    <property type="entry name" value="ZINC TRANSPORTER SLC39A7 HISTIDINE-RICH MEMBRANE PROTEIN KE4"/>
    <property type="match status" value="1"/>
</dbReference>
<accession>A0A4Y4CRL4</accession>
<comment type="caution">
    <text evidence="7">The sequence shown here is derived from an EMBL/GenBank/DDBJ whole genome shotgun (WGS) entry which is preliminary data.</text>
</comment>
<feature type="transmembrane region" description="Helical" evidence="5">
    <location>
        <begin position="39"/>
        <end position="56"/>
    </location>
</feature>
<dbReference type="Pfam" id="PF02535">
    <property type="entry name" value="Zip"/>
    <property type="match status" value="1"/>
</dbReference>
<evidence type="ECO:0000256" key="6">
    <source>
        <dbReference type="SAM" id="SignalP"/>
    </source>
</evidence>
<evidence type="ECO:0000256" key="1">
    <source>
        <dbReference type="ARBA" id="ARBA00004141"/>
    </source>
</evidence>
<dbReference type="PANTHER" id="PTHR16950:SF16">
    <property type="entry name" value="ZINC TRANSPORTER ZIP13"/>
    <property type="match status" value="1"/>
</dbReference>
<sequence>MSMIAVLGLACAGSVGAMAGALAVAASPAGWRSRLQPLLLAYSAGTLLAAALLGMLPRAFAALPGPQAGLTVLAGFLLLYAIERASVWHHCHDGSCAARRGRGRLILIGDAFHNFVDGIVIAAAFHTSPALGVTTTLAVIAHEIPQEMGDYAILLSSGLSRRQALGWNLLSALATLPGALLGYFMLSDMQGLVPHALAISAASFLYIALGDLLPRLHEQADRGQRGQLPMLILGIATILVIRLNH</sequence>
<feature type="transmembrane region" description="Helical" evidence="5">
    <location>
        <begin position="165"/>
        <end position="186"/>
    </location>
</feature>
<keyword evidence="3 5" id="KW-1133">Transmembrane helix</keyword>
<evidence type="ECO:0000256" key="4">
    <source>
        <dbReference type="ARBA" id="ARBA00023136"/>
    </source>
</evidence>
<evidence type="ECO:0000313" key="7">
    <source>
        <dbReference type="EMBL" id="GEC94104.1"/>
    </source>
</evidence>
<feature type="signal peptide" evidence="6">
    <location>
        <begin position="1"/>
        <end position="19"/>
    </location>
</feature>
<comment type="subcellular location">
    <subcellularLocation>
        <location evidence="1">Membrane</location>
        <topology evidence="1">Multi-pass membrane protein</topology>
    </subcellularLocation>
</comment>
<gene>
    <name evidence="7" type="ORF">ZRA01_01770</name>
</gene>
<dbReference type="OrthoDB" id="9806593at2"/>
<feature type="transmembrane region" description="Helical" evidence="5">
    <location>
        <begin position="192"/>
        <end position="214"/>
    </location>
</feature>
<dbReference type="GO" id="GO:0046873">
    <property type="term" value="F:metal ion transmembrane transporter activity"/>
    <property type="evidence" value="ECO:0007669"/>
    <property type="project" value="InterPro"/>
</dbReference>
<evidence type="ECO:0008006" key="9">
    <source>
        <dbReference type="Google" id="ProtNLM"/>
    </source>
</evidence>